<dbReference type="Pfam" id="PF04937">
    <property type="entry name" value="DUF659"/>
    <property type="match status" value="1"/>
</dbReference>
<reference evidence="4" key="1">
    <citation type="journal article" date="2015" name="Nat. Genet.">
        <title>The pineapple genome and the evolution of CAM photosynthesis.</title>
        <authorList>
            <person name="Ming R."/>
            <person name="VanBuren R."/>
            <person name="Wai C.M."/>
            <person name="Tang H."/>
            <person name="Schatz M.C."/>
            <person name="Bowers J.E."/>
            <person name="Lyons E."/>
            <person name="Wang M.L."/>
            <person name="Chen J."/>
            <person name="Biggers E."/>
            <person name="Zhang J."/>
            <person name="Huang L."/>
            <person name="Zhang L."/>
            <person name="Miao W."/>
            <person name="Zhang J."/>
            <person name="Ye Z."/>
            <person name="Miao C."/>
            <person name="Lin Z."/>
            <person name="Wang H."/>
            <person name="Zhou H."/>
            <person name="Yim W.C."/>
            <person name="Priest H.D."/>
            <person name="Zheng C."/>
            <person name="Woodhouse M."/>
            <person name="Edger P.P."/>
            <person name="Guyot R."/>
            <person name="Guo H.B."/>
            <person name="Guo H."/>
            <person name="Zheng G."/>
            <person name="Singh R."/>
            <person name="Sharma A."/>
            <person name="Min X."/>
            <person name="Zheng Y."/>
            <person name="Lee H."/>
            <person name="Gurtowski J."/>
            <person name="Sedlazeck F.J."/>
            <person name="Harkess A."/>
            <person name="McKain M.R."/>
            <person name="Liao Z."/>
            <person name="Fang J."/>
            <person name="Liu J."/>
            <person name="Zhang X."/>
            <person name="Zhang Q."/>
            <person name="Hu W."/>
            <person name="Qin Y."/>
            <person name="Wang K."/>
            <person name="Chen L.Y."/>
            <person name="Shirley N."/>
            <person name="Lin Y.R."/>
            <person name="Liu L.Y."/>
            <person name="Hernandez A.G."/>
            <person name="Wright C.L."/>
            <person name="Bulone V."/>
            <person name="Tuskan G.A."/>
            <person name="Heath K."/>
            <person name="Zee F."/>
            <person name="Moore P.H."/>
            <person name="Sunkar R."/>
            <person name="Leebens-Mack J.H."/>
            <person name="Mockler T."/>
            <person name="Bennetzen J.L."/>
            <person name="Freeling M."/>
            <person name="Sankoff D."/>
            <person name="Paterson A.H."/>
            <person name="Zhu X."/>
            <person name="Yang X."/>
            <person name="Smith J.A."/>
            <person name="Cushman J.C."/>
            <person name="Paull R.E."/>
            <person name="Yu Q."/>
        </authorList>
    </citation>
    <scope>NUCLEOTIDE SEQUENCE [LARGE SCALE GENOMIC DNA]</scope>
    <source>
        <strain evidence="4">cv. F153</strain>
    </source>
</reference>
<dbReference type="Proteomes" id="UP000515123">
    <property type="component" value="Linkage group 23"/>
</dbReference>
<dbReference type="InterPro" id="IPR012337">
    <property type="entry name" value="RNaseH-like_sf"/>
</dbReference>
<evidence type="ECO:0000256" key="1">
    <source>
        <dbReference type="SAM" id="MobiDB-lite"/>
    </source>
</evidence>
<protein>
    <submittedName>
        <fullName evidence="5">Uncharacterized protein LOC109727785</fullName>
    </submittedName>
</protein>
<accession>A0A6P5HER6</accession>
<dbReference type="InterPro" id="IPR008906">
    <property type="entry name" value="HATC_C_dom"/>
</dbReference>
<dbReference type="Pfam" id="PF05699">
    <property type="entry name" value="Dimer_Tnp_hAT"/>
    <property type="match status" value="1"/>
</dbReference>
<dbReference type="RefSeq" id="XP_020113548.1">
    <property type="nucleotide sequence ID" value="XM_020257959.1"/>
</dbReference>
<dbReference type="SUPFAM" id="SSF53098">
    <property type="entry name" value="Ribonuclease H-like"/>
    <property type="match status" value="1"/>
</dbReference>
<proteinExistence type="predicted"/>
<dbReference type="GeneID" id="109727785"/>
<evidence type="ECO:0000259" key="2">
    <source>
        <dbReference type="Pfam" id="PF04937"/>
    </source>
</evidence>
<dbReference type="OrthoDB" id="645489at2759"/>
<organism evidence="4 5">
    <name type="scientific">Ananas comosus</name>
    <name type="common">Pineapple</name>
    <name type="synonym">Ananas ananas</name>
    <dbReference type="NCBI Taxonomy" id="4615"/>
    <lineage>
        <taxon>Eukaryota</taxon>
        <taxon>Viridiplantae</taxon>
        <taxon>Streptophyta</taxon>
        <taxon>Embryophyta</taxon>
        <taxon>Tracheophyta</taxon>
        <taxon>Spermatophyta</taxon>
        <taxon>Magnoliopsida</taxon>
        <taxon>Liliopsida</taxon>
        <taxon>Poales</taxon>
        <taxon>Bromeliaceae</taxon>
        <taxon>Bromelioideae</taxon>
        <taxon>Ananas</taxon>
    </lineage>
</organism>
<dbReference type="AlphaFoldDB" id="A0A6P5HER6"/>
<sequence length="693" mass="78131">MLHSLEGAAARKRKKLKLADELNKLHPTASSHPDHETDDSALQAIPINNVLDFSGTGSAEVREENAVKAPEKVRKRRGRKRASPQLLPRLVTAGEVTVPPLKSTSGSAVGKELVFMAIGRFLYEAGVPLDSVNSVYFQPMIDAISSAAPGLESFSYHDIRSWILRKSLEEIGLQLDFYKSTWNRTGCSVLADEWTTDTGKTLINFLVYCPEGTMFLKSVDATHIVTSEDTLYELLKHVVEEVGEKNVVQVITSNTENHVLASRRLTEAFPTLFWSPCAFRCIDGMLEDIGKLEAINQIIESAKTITGFIYNNAASLNMMRKYTHGKDLVLAGETRAAVNFITLKSMANLKEELKAMVSSDDWMDCPYSKKPGGIAVSNLVTSVTFWSSCAAIVRITEPLLRLLKLVGSNKRPAMGYIYMGIYQAKEAIKKELVKKSDYMPYWDIIDWRWDKKLPRPLHAAGFFLNPHFFYGVRGEVSNEIASGLLDCIERLVSDGKTQDKIQKELNLYRSEAGDFRRKMAIRARRNLLPAEWWYTYGCACPHLTRLAVRILSQTCSAKGCDRTNIPFEQIHNQRMNCLEHQRMYDLTFVQYNLRLQQRQQLKVKAFDPISIDNMDTVDDWVVEKSGPLSGATDYPNWMDVNQPINNVVSPVNSSDEEIEAFFSGLDEEMIQAAAQYTADDDSIKEDDENPPFE</sequence>
<feature type="domain" description="DUF659" evidence="2">
    <location>
        <begin position="155"/>
        <end position="305"/>
    </location>
</feature>
<dbReference type="PANTHER" id="PTHR32166">
    <property type="entry name" value="OSJNBA0013A04.12 PROTEIN"/>
    <property type="match status" value="1"/>
</dbReference>
<dbReference type="GO" id="GO:0046983">
    <property type="term" value="F:protein dimerization activity"/>
    <property type="evidence" value="ECO:0007669"/>
    <property type="project" value="InterPro"/>
</dbReference>
<feature type="domain" description="HAT C-terminal dimerisation" evidence="3">
    <location>
        <begin position="504"/>
        <end position="593"/>
    </location>
</feature>
<name>A0A6P5HER6_ANACO</name>
<dbReference type="InterPro" id="IPR007021">
    <property type="entry name" value="DUF659"/>
</dbReference>
<feature type="region of interest" description="Disordered" evidence="1">
    <location>
        <begin position="18"/>
        <end position="38"/>
    </location>
</feature>
<evidence type="ECO:0000313" key="4">
    <source>
        <dbReference type="Proteomes" id="UP000515123"/>
    </source>
</evidence>
<evidence type="ECO:0000313" key="5">
    <source>
        <dbReference type="RefSeq" id="XP_020113548.1"/>
    </source>
</evidence>
<keyword evidence="4" id="KW-1185">Reference proteome</keyword>
<dbReference type="PANTHER" id="PTHR32166:SF88">
    <property type="entry name" value="HAT TRANSPOSON SUPERFAMILY"/>
    <property type="match status" value="1"/>
</dbReference>
<gene>
    <name evidence="5" type="primary">LOC109727785</name>
</gene>
<reference evidence="5" key="2">
    <citation type="submission" date="2025-08" db="UniProtKB">
        <authorList>
            <consortium name="RefSeq"/>
        </authorList>
    </citation>
    <scope>IDENTIFICATION</scope>
    <source>
        <tissue evidence="5">Leaf</tissue>
    </source>
</reference>
<evidence type="ECO:0000259" key="3">
    <source>
        <dbReference type="Pfam" id="PF05699"/>
    </source>
</evidence>